<dbReference type="PANTHER" id="PTHR15184:SF9">
    <property type="entry name" value="SPI-1 TYPE 3 SECRETION SYSTEM ATPASE"/>
    <property type="match status" value="1"/>
</dbReference>
<dbReference type="KEGG" id="cfh:C1707_15685"/>
<dbReference type="EMBL" id="CP026100">
    <property type="protein sequence ID" value="AYV47583.1"/>
    <property type="molecule type" value="Genomic_DNA"/>
</dbReference>
<keyword evidence="7" id="KW-1278">Translocase</keyword>
<dbReference type="SUPFAM" id="SSF52540">
    <property type="entry name" value="P-loop containing nucleoside triphosphate hydrolases"/>
    <property type="match status" value="1"/>
</dbReference>
<dbReference type="AlphaFoldDB" id="A0A2N5CXA1"/>
<dbReference type="GO" id="GO:0046933">
    <property type="term" value="F:proton-transporting ATP synthase activity, rotational mechanism"/>
    <property type="evidence" value="ECO:0007669"/>
    <property type="project" value="TreeGrafter"/>
</dbReference>
<dbReference type="OrthoDB" id="9801639at2"/>
<reference evidence="10 13" key="2">
    <citation type="submission" date="2018-01" db="EMBL/GenBank/DDBJ databases">
        <title>Complete genome sequence of Caulobacter flavus RHGG3.</title>
        <authorList>
            <person name="Yang E."/>
        </authorList>
    </citation>
    <scope>NUCLEOTIDE SEQUENCE [LARGE SCALE GENOMIC DNA]</scope>
    <source>
        <strain evidence="10 13">RHGG3</strain>
    </source>
</reference>
<reference evidence="11 12" key="1">
    <citation type="submission" date="2017-12" db="EMBL/GenBank/DDBJ databases">
        <title>The genome sequence of Caulobacter flavus CGMCC1 15093.</title>
        <authorList>
            <person name="Gao J."/>
            <person name="Mao X."/>
            <person name="Sun J."/>
        </authorList>
    </citation>
    <scope>NUCLEOTIDE SEQUENCE [LARGE SCALE GENOMIC DNA]</scope>
    <source>
        <strain evidence="11 12">CGMCC1 15093</strain>
    </source>
</reference>
<proteinExistence type="predicted"/>
<dbReference type="InterPro" id="IPR000194">
    <property type="entry name" value="ATPase_F1/V1/A1_a/bsu_nucl-bd"/>
</dbReference>
<evidence type="ECO:0000256" key="1">
    <source>
        <dbReference type="ARBA" id="ARBA00004496"/>
    </source>
</evidence>
<keyword evidence="4" id="KW-0547">Nucleotide-binding</keyword>
<dbReference type="EMBL" id="PJRQ01000011">
    <property type="protein sequence ID" value="PLR18424.1"/>
    <property type="molecule type" value="Genomic_DNA"/>
</dbReference>
<dbReference type="GO" id="GO:0016887">
    <property type="term" value="F:ATP hydrolysis activity"/>
    <property type="evidence" value="ECO:0007669"/>
    <property type="project" value="InterPro"/>
</dbReference>
<dbReference type="SMART" id="SM00382">
    <property type="entry name" value="AAA"/>
    <property type="match status" value="1"/>
</dbReference>
<evidence type="ECO:0000313" key="10">
    <source>
        <dbReference type="EMBL" id="AYV47583.1"/>
    </source>
</evidence>
<evidence type="ECO:0000256" key="2">
    <source>
        <dbReference type="ARBA" id="ARBA00022448"/>
    </source>
</evidence>
<evidence type="ECO:0000256" key="7">
    <source>
        <dbReference type="ARBA" id="ARBA00022967"/>
    </source>
</evidence>
<keyword evidence="3" id="KW-0963">Cytoplasm</keyword>
<evidence type="ECO:0000256" key="8">
    <source>
        <dbReference type="ARBA" id="ARBA00034006"/>
    </source>
</evidence>
<evidence type="ECO:0000313" key="12">
    <source>
        <dbReference type="Proteomes" id="UP000234483"/>
    </source>
</evidence>
<organism evidence="11 12">
    <name type="scientific">Caulobacter flavus</name>
    <dbReference type="NCBI Taxonomy" id="1679497"/>
    <lineage>
        <taxon>Bacteria</taxon>
        <taxon>Pseudomonadati</taxon>
        <taxon>Pseudomonadota</taxon>
        <taxon>Alphaproteobacteria</taxon>
        <taxon>Caulobacterales</taxon>
        <taxon>Caulobacteraceae</taxon>
        <taxon>Caulobacter</taxon>
    </lineage>
</organism>
<keyword evidence="2" id="KW-0813">Transport</keyword>
<evidence type="ECO:0000256" key="4">
    <source>
        <dbReference type="ARBA" id="ARBA00022741"/>
    </source>
</evidence>
<protein>
    <submittedName>
        <fullName evidence="11">Flagellum-specific ATP synthase FliI</fullName>
    </submittedName>
</protein>
<keyword evidence="5" id="KW-0067">ATP-binding</keyword>
<dbReference type="PANTHER" id="PTHR15184">
    <property type="entry name" value="ATP SYNTHASE"/>
    <property type="match status" value="1"/>
</dbReference>
<dbReference type="PROSITE" id="PS00152">
    <property type="entry name" value="ATPASE_ALPHA_BETA"/>
    <property type="match status" value="1"/>
</dbReference>
<sequence length="445" mass="47187">MSFDAPPSERSGDERLRDALRGARTVERRGRVAQAFGTTVRATGLDVRIGQECEIVDRAGGNVVKAQVVGLDGGAAILTPLSRLEGVAVDAEVVAGPRRSEIGVGEGLLGRVLDAHGEPLDGLGPITGPLRPCPVYGEAPNPLARPPIDAPFATGVRCVDALLTTGEGQRVGLFAMAGGGKSTLLGMFARHARSDVNVIALIGERGREVREFLDDCLGPEGLARSVVIVSTSDRPAMERVRAAHVATAIAEGFRAQGRRVMLQMDSVTRFARALREIGLSVGEPAVRRGFPPSVFAELPRLFERAGAIEGGAITAFYTVLIEDEEGGDPVGEEVRSILDGHIYLSRKLGQAGHYPAIDVAASLSRVYPRVASAQQQEAAMKVRGWMAKYAEVEFLLQIGEYKPGGDPLADEAIARRPRITQLLRQGAHDAVAFDEALAALAETAA</sequence>
<dbReference type="NCBIfam" id="TIGR01026">
    <property type="entry name" value="fliI_yscN"/>
    <property type="match status" value="1"/>
</dbReference>
<name>A0A2N5CXA1_9CAUL</name>
<dbReference type="Pfam" id="PF00006">
    <property type="entry name" value="ATP-synt_ab"/>
    <property type="match status" value="1"/>
</dbReference>
<dbReference type="InterPro" id="IPR003593">
    <property type="entry name" value="AAA+_ATPase"/>
</dbReference>
<keyword evidence="6" id="KW-0653">Protein transport</keyword>
<dbReference type="GO" id="GO:0008564">
    <property type="term" value="F:protein-exporting ATPase activity"/>
    <property type="evidence" value="ECO:0007669"/>
    <property type="project" value="UniProtKB-EC"/>
</dbReference>
<dbReference type="FunFam" id="3.40.50.12240:FF:000002">
    <property type="entry name" value="Flagellum-specific ATP synthase FliI"/>
    <property type="match status" value="1"/>
</dbReference>
<feature type="domain" description="AAA+ ATPase" evidence="9">
    <location>
        <begin position="167"/>
        <end position="348"/>
    </location>
</feature>
<dbReference type="Proteomes" id="UP000281192">
    <property type="component" value="Chromosome"/>
</dbReference>
<dbReference type="Pfam" id="PF18269">
    <property type="entry name" value="T3SS_ATPase_C"/>
    <property type="match status" value="1"/>
</dbReference>
<evidence type="ECO:0000259" key="9">
    <source>
        <dbReference type="SMART" id="SM00382"/>
    </source>
</evidence>
<evidence type="ECO:0000313" key="13">
    <source>
        <dbReference type="Proteomes" id="UP000281192"/>
    </source>
</evidence>
<dbReference type="CDD" id="cd01136">
    <property type="entry name" value="ATPase_flagellum-secretory_path_III"/>
    <property type="match status" value="1"/>
</dbReference>
<dbReference type="InterPro" id="IPR020003">
    <property type="entry name" value="ATPase_a/bsu_AS"/>
</dbReference>
<dbReference type="RefSeq" id="WP_101712233.1">
    <property type="nucleotide sequence ID" value="NZ_CP026100.1"/>
</dbReference>
<evidence type="ECO:0000256" key="5">
    <source>
        <dbReference type="ARBA" id="ARBA00022840"/>
    </source>
</evidence>
<accession>A0A2N5CXA1</accession>
<dbReference type="GO" id="GO:0005737">
    <property type="term" value="C:cytoplasm"/>
    <property type="evidence" value="ECO:0007669"/>
    <property type="project" value="UniProtKB-SubCell"/>
</dbReference>
<comment type="catalytic activity">
    <reaction evidence="8">
        <text>ATP + H2O + cellular proteinSide 1 = ADP + phosphate + cellular proteinSide 2.</text>
        <dbReference type="EC" id="7.4.2.8"/>
    </reaction>
</comment>
<dbReference type="InterPro" id="IPR050053">
    <property type="entry name" value="ATPase_alpha/beta_chains"/>
</dbReference>
<dbReference type="GO" id="GO:0030254">
    <property type="term" value="P:protein secretion by the type III secretion system"/>
    <property type="evidence" value="ECO:0007669"/>
    <property type="project" value="InterPro"/>
</dbReference>
<evidence type="ECO:0000256" key="6">
    <source>
        <dbReference type="ARBA" id="ARBA00022927"/>
    </source>
</evidence>
<comment type="subcellular location">
    <subcellularLocation>
        <location evidence="1">Cytoplasm</location>
    </subcellularLocation>
</comment>
<dbReference type="InterPro" id="IPR040627">
    <property type="entry name" value="T3SS_ATPase_C"/>
</dbReference>
<dbReference type="InterPro" id="IPR027417">
    <property type="entry name" value="P-loop_NTPase"/>
</dbReference>
<dbReference type="GO" id="GO:0030257">
    <property type="term" value="C:type III protein secretion system complex"/>
    <property type="evidence" value="ECO:0007669"/>
    <property type="project" value="InterPro"/>
</dbReference>
<dbReference type="GO" id="GO:0005524">
    <property type="term" value="F:ATP binding"/>
    <property type="evidence" value="ECO:0007669"/>
    <property type="project" value="UniProtKB-KW"/>
</dbReference>
<dbReference type="InterPro" id="IPR005714">
    <property type="entry name" value="ATPase_T3SS_FliI/YscN"/>
</dbReference>
<keyword evidence="13" id="KW-1185">Reference proteome</keyword>
<gene>
    <name evidence="11" type="primary">fliI</name>
    <name evidence="10" type="ORF">C1707_15685</name>
    <name evidence="11" type="ORF">CFHF_06685</name>
</gene>
<evidence type="ECO:0000256" key="3">
    <source>
        <dbReference type="ARBA" id="ARBA00022490"/>
    </source>
</evidence>
<dbReference type="Gene3D" id="3.40.50.12240">
    <property type="match status" value="1"/>
</dbReference>
<dbReference type="Proteomes" id="UP000234483">
    <property type="component" value="Unassembled WGS sequence"/>
</dbReference>
<evidence type="ECO:0000313" key="11">
    <source>
        <dbReference type="EMBL" id="PLR18424.1"/>
    </source>
</evidence>